<dbReference type="SMART" id="SM00768">
    <property type="entry name" value="X8"/>
    <property type="match status" value="1"/>
</dbReference>
<gene>
    <name evidence="8" type="ORF">RJ639_039148</name>
</gene>
<dbReference type="Gene3D" id="3.20.20.80">
    <property type="entry name" value="Glycosidases"/>
    <property type="match status" value="1"/>
</dbReference>
<dbReference type="SUPFAM" id="SSF51445">
    <property type="entry name" value="(Trans)glycosidases"/>
    <property type="match status" value="1"/>
</dbReference>
<evidence type="ECO:0000259" key="7">
    <source>
        <dbReference type="SMART" id="SM00768"/>
    </source>
</evidence>
<evidence type="ECO:0000256" key="6">
    <source>
        <dbReference type="RuleBase" id="RU004335"/>
    </source>
</evidence>
<organism evidence="8 9">
    <name type="scientific">Escallonia herrerae</name>
    <dbReference type="NCBI Taxonomy" id="1293975"/>
    <lineage>
        <taxon>Eukaryota</taxon>
        <taxon>Viridiplantae</taxon>
        <taxon>Streptophyta</taxon>
        <taxon>Embryophyta</taxon>
        <taxon>Tracheophyta</taxon>
        <taxon>Spermatophyta</taxon>
        <taxon>Magnoliopsida</taxon>
        <taxon>eudicotyledons</taxon>
        <taxon>Gunneridae</taxon>
        <taxon>Pentapetalae</taxon>
        <taxon>asterids</taxon>
        <taxon>campanulids</taxon>
        <taxon>Escalloniales</taxon>
        <taxon>Escalloniaceae</taxon>
        <taxon>Escallonia</taxon>
    </lineage>
</organism>
<dbReference type="Pfam" id="PF00332">
    <property type="entry name" value="Glyco_hydro_17"/>
    <property type="match status" value="1"/>
</dbReference>
<dbReference type="PANTHER" id="PTHR32227">
    <property type="entry name" value="GLUCAN ENDO-1,3-BETA-GLUCOSIDASE BG1-RELATED-RELATED"/>
    <property type="match status" value="1"/>
</dbReference>
<evidence type="ECO:0000256" key="5">
    <source>
        <dbReference type="ARBA" id="ARBA00023295"/>
    </source>
</evidence>
<evidence type="ECO:0000256" key="2">
    <source>
        <dbReference type="ARBA" id="ARBA00022729"/>
    </source>
</evidence>
<keyword evidence="3" id="KW-0378">Hydrolase</keyword>
<dbReference type="Gene3D" id="1.20.58.1040">
    <property type="match status" value="1"/>
</dbReference>
<dbReference type="InterPro" id="IPR044965">
    <property type="entry name" value="Glyco_hydro_17_plant"/>
</dbReference>
<dbReference type="InterPro" id="IPR012946">
    <property type="entry name" value="X8"/>
</dbReference>
<evidence type="ECO:0000256" key="3">
    <source>
        <dbReference type="ARBA" id="ARBA00022801"/>
    </source>
</evidence>
<comment type="caution">
    <text evidence="8">The sequence shown here is derived from an EMBL/GenBank/DDBJ whole genome shotgun (WGS) entry which is preliminary data.</text>
</comment>
<dbReference type="Pfam" id="PF07983">
    <property type="entry name" value="X8"/>
    <property type="match status" value="1"/>
</dbReference>
<evidence type="ECO:0000256" key="4">
    <source>
        <dbReference type="ARBA" id="ARBA00023157"/>
    </source>
</evidence>
<keyword evidence="2" id="KW-0732">Signal</keyword>
<dbReference type="GO" id="GO:0004553">
    <property type="term" value="F:hydrolase activity, hydrolyzing O-glycosyl compounds"/>
    <property type="evidence" value="ECO:0007669"/>
    <property type="project" value="InterPro"/>
</dbReference>
<evidence type="ECO:0000313" key="8">
    <source>
        <dbReference type="EMBL" id="KAK3030463.1"/>
    </source>
</evidence>
<keyword evidence="9" id="KW-1185">Reference proteome</keyword>
<evidence type="ECO:0000256" key="1">
    <source>
        <dbReference type="ARBA" id="ARBA00008773"/>
    </source>
</evidence>
<feature type="domain" description="X8" evidence="7">
    <location>
        <begin position="359"/>
        <end position="443"/>
    </location>
</feature>
<dbReference type="GO" id="GO:0005975">
    <property type="term" value="P:carbohydrate metabolic process"/>
    <property type="evidence" value="ECO:0007669"/>
    <property type="project" value="InterPro"/>
</dbReference>
<proteinExistence type="inferred from homology"/>
<comment type="similarity">
    <text evidence="1 6">Belongs to the glycosyl hydrolase 17 family.</text>
</comment>
<dbReference type="InterPro" id="IPR017853">
    <property type="entry name" value="GH"/>
</dbReference>
<sequence length="497" mass="56286">MATFAANLDLAKGVGVTWGRQTSQKLLPSMIVELAMANGIEYVKLFSVNPGVMNAFYRTNLSILLTIPNNEFRQVNGSRDAKAWVKQNITDYMRMGDIRFKYVLVGNEPYSKLEYLDGDAELTQREDIVNSVKFIQDALNEAKIGDKVKTTVPHYVDVLKPDIVMPSEADFREDLKPDMLRILRLLHSSGAPFMVNLYPMLHLHEYGFPVGFGTYDRESNFTVSDGDIVYTNVFDLVFDMFVSALRKNGFPDMRVVAGQVGWPTDGDIYASVRNAEMFYKGFLKKLASKRGTPLQPGPLEAYLYSLADENNRNMARSPSDRHYGIYGYDGVPKFHIDFTLQGRKLILENATGISYMPRRWCVLKPEIRQVEPWLLSSFNVTCLFGDCSRLTYGSTCNSLDLRGNLSYAFNMFFQMKNQREEFCNFNGSAKVVYVNPSTEKCKYYLQILSTVFVGGRGEMFMTLGNGAERTNTKDAFHFAMTFIGPLLLVLYELSLGG</sequence>
<accession>A0AA89B8F4</accession>
<dbReference type="EMBL" id="JAVXUP010000338">
    <property type="protein sequence ID" value="KAK3030463.1"/>
    <property type="molecule type" value="Genomic_DNA"/>
</dbReference>
<evidence type="ECO:0000313" key="9">
    <source>
        <dbReference type="Proteomes" id="UP001188597"/>
    </source>
</evidence>
<reference evidence="8" key="1">
    <citation type="submission" date="2022-12" db="EMBL/GenBank/DDBJ databases">
        <title>Draft genome assemblies for two species of Escallonia (Escalloniales).</title>
        <authorList>
            <person name="Chanderbali A."/>
            <person name="Dervinis C."/>
            <person name="Anghel I."/>
            <person name="Soltis D."/>
            <person name="Soltis P."/>
            <person name="Zapata F."/>
        </authorList>
    </citation>
    <scope>NUCLEOTIDE SEQUENCE</scope>
    <source>
        <strain evidence="8">UCBG64.0493</strain>
        <tissue evidence="8">Leaf</tissue>
    </source>
</reference>
<keyword evidence="4" id="KW-1015">Disulfide bond</keyword>
<keyword evidence="5" id="KW-0326">Glycosidase</keyword>
<dbReference type="InterPro" id="IPR000490">
    <property type="entry name" value="Glyco_hydro_17"/>
</dbReference>
<protein>
    <recommendedName>
        <fullName evidence="7">X8 domain-containing protein</fullName>
    </recommendedName>
</protein>
<dbReference type="Proteomes" id="UP001188597">
    <property type="component" value="Unassembled WGS sequence"/>
</dbReference>
<dbReference type="AlphaFoldDB" id="A0AA89B8F4"/>
<name>A0AA89B8F4_9ASTE</name>